<reference evidence="1 2" key="1">
    <citation type="submission" date="2021-03" db="EMBL/GenBank/DDBJ databases">
        <title>Actinomadura violae sp. nov., isolated from lichen in Thailand.</title>
        <authorList>
            <person name="Kanchanasin P."/>
            <person name="Saeng-In P."/>
            <person name="Phongsopitanun W."/>
            <person name="Yuki M."/>
            <person name="Kudo T."/>
            <person name="Ohkuma M."/>
            <person name="Tanasupawat S."/>
        </authorList>
    </citation>
    <scope>NUCLEOTIDE SEQUENCE [LARGE SCALE GENOMIC DNA]</scope>
    <source>
        <strain evidence="1 2">LCR2-06</strain>
    </source>
</reference>
<keyword evidence="2" id="KW-1185">Reference proteome</keyword>
<protein>
    <submittedName>
        <fullName evidence="1">Uncharacterized protein</fullName>
    </submittedName>
</protein>
<sequence>MNVSPTLRGRVLTWAANITDDPADSIAVAVNALPLLEWLQDAVDEDDLRARESALGKRHANLIAASTRGGDDPAEFIRSATVLYAFITGDSTPGGEWS</sequence>
<dbReference type="Proteomes" id="UP000680206">
    <property type="component" value="Unassembled WGS sequence"/>
</dbReference>
<accession>A0ABS3RY95</accession>
<gene>
    <name evidence="1" type="ORF">J4709_29015</name>
</gene>
<proteinExistence type="predicted"/>
<evidence type="ECO:0000313" key="2">
    <source>
        <dbReference type="Proteomes" id="UP000680206"/>
    </source>
</evidence>
<dbReference type="EMBL" id="JAGEPF010000018">
    <property type="protein sequence ID" value="MBO2461616.1"/>
    <property type="molecule type" value="Genomic_DNA"/>
</dbReference>
<evidence type="ECO:0000313" key="1">
    <source>
        <dbReference type="EMBL" id="MBO2461616.1"/>
    </source>
</evidence>
<dbReference type="RefSeq" id="WP_208244987.1">
    <property type="nucleotide sequence ID" value="NZ_JAGEPF010000018.1"/>
</dbReference>
<name>A0ABS3RY95_9ACTN</name>
<organism evidence="1 2">
    <name type="scientific">Actinomadura violacea</name>
    <dbReference type="NCBI Taxonomy" id="2819934"/>
    <lineage>
        <taxon>Bacteria</taxon>
        <taxon>Bacillati</taxon>
        <taxon>Actinomycetota</taxon>
        <taxon>Actinomycetes</taxon>
        <taxon>Streptosporangiales</taxon>
        <taxon>Thermomonosporaceae</taxon>
        <taxon>Actinomadura</taxon>
    </lineage>
</organism>
<comment type="caution">
    <text evidence="1">The sequence shown here is derived from an EMBL/GenBank/DDBJ whole genome shotgun (WGS) entry which is preliminary data.</text>
</comment>